<dbReference type="STRING" id="1297569.MESS2_370002"/>
<keyword evidence="3" id="KW-1185">Reference proteome</keyword>
<organism evidence="2 3">
    <name type="scientific">Mesorhizobium metallidurans STM 2683</name>
    <dbReference type="NCBI Taxonomy" id="1297569"/>
    <lineage>
        <taxon>Bacteria</taxon>
        <taxon>Pseudomonadati</taxon>
        <taxon>Pseudomonadota</taxon>
        <taxon>Alphaproteobacteria</taxon>
        <taxon>Hyphomicrobiales</taxon>
        <taxon>Phyllobacteriaceae</taxon>
        <taxon>Mesorhizobium</taxon>
    </lineage>
</organism>
<gene>
    <name evidence="2" type="ORF">MESS2_370002</name>
</gene>
<dbReference type="AlphaFoldDB" id="M5ERQ6"/>
<comment type="caution">
    <text evidence="2">The sequence shown here is derived from an EMBL/GenBank/DDBJ whole genome shotgun (WGS) entry which is preliminary data.</text>
</comment>
<evidence type="ECO:0000313" key="2">
    <source>
        <dbReference type="EMBL" id="CCV06733.1"/>
    </source>
</evidence>
<sequence>MKESVPTLFEWAGGTEALNRLTQTFYDKVALDRSSVRCSRQCRPIILPMSPPSSARSLAGRKPTPKAMAATARW</sequence>
<feature type="region of interest" description="Disordered" evidence="1">
    <location>
        <begin position="52"/>
        <end position="74"/>
    </location>
</feature>
<proteinExistence type="predicted"/>
<evidence type="ECO:0000313" key="3">
    <source>
        <dbReference type="Proteomes" id="UP000012062"/>
    </source>
</evidence>
<reference evidence="2 3" key="1">
    <citation type="submission" date="2013-02" db="EMBL/GenBank/DDBJ databases">
        <authorList>
            <person name="Genoscope - CEA"/>
        </authorList>
    </citation>
    <scope>NUCLEOTIDE SEQUENCE [LARGE SCALE GENOMIC DNA]</scope>
    <source>
        <strain evidence="2 3">STM 2683</strain>
    </source>
</reference>
<name>M5ERQ6_9HYPH</name>
<protein>
    <recommendedName>
        <fullName evidence="4">Globin</fullName>
    </recommendedName>
</protein>
<evidence type="ECO:0008006" key="4">
    <source>
        <dbReference type="Google" id="ProtNLM"/>
    </source>
</evidence>
<dbReference type="Proteomes" id="UP000012062">
    <property type="component" value="Unassembled WGS sequence"/>
</dbReference>
<dbReference type="EMBL" id="CAUM01000103">
    <property type="protein sequence ID" value="CCV06733.1"/>
    <property type="molecule type" value="Genomic_DNA"/>
</dbReference>
<evidence type="ECO:0000256" key="1">
    <source>
        <dbReference type="SAM" id="MobiDB-lite"/>
    </source>
</evidence>
<accession>M5ERQ6</accession>